<evidence type="ECO:0000313" key="3">
    <source>
        <dbReference type="Proteomes" id="UP000609726"/>
    </source>
</evidence>
<reference evidence="2 3" key="1">
    <citation type="submission" date="2019-10" db="EMBL/GenBank/DDBJ databases">
        <title>Taxonomy of Antarctic Massilia spp.: description of Massilia rubra sp. nov., Massilia aquatica sp. nov., Massilia mucilaginosa sp. nov., Massilia frigida sp. nov. isolated from streams, lakes and regoliths.</title>
        <authorList>
            <person name="Holochova P."/>
            <person name="Sedlacek I."/>
            <person name="Kralova S."/>
            <person name="Maslanova I."/>
            <person name="Busse H.-J."/>
            <person name="Stankova E."/>
            <person name="Vrbovska V."/>
            <person name="Kovarovic V."/>
            <person name="Bartak M."/>
            <person name="Svec P."/>
            <person name="Pantucek R."/>
        </authorList>
    </citation>
    <scope>NUCLEOTIDE SEQUENCE [LARGE SCALE GENOMIC DNA]</scope>
    <source>
        <strain evidence="2 3">CCM 8733</strain>
    </source>
</reference>
<gene>
    <name evidence="2" type="ORF">F2P45_14180</name>
</gene>
<dbReference type="Proteomes" id="UP000609726">
    <property type="component" value="Unassembled WGS sequence"/>
</dbReference>
<comment type="caution">
    <text evidence="2">The sequence shown here is derived from an EMBL/GenBank/DDBJ whole genome shotgun (WGS) entry which is preliminary data.</text>
</comment>
<keyword evidence="1" id="KW-0812">Transmembrane</keyword>
<sequence>MKWTDLERHFSPARLGRYRALCAGDDVKAASVYVNNMLLAGAMMPMLSVLEIALRNGIHRRMSALSQRPDWWEALAGDPAFARQTKEVTGAKERLQRRAEAATSDKIIAELTFGFWSSLFNGGFTPIVWKDLRLVFPRCPKAQRKRNAVSSALNQMRDLRNRVFHHEPLLWLHPDLLGLHARGTEVIGWIDPQLVLWLASYDPLPATWTTCRPR</sequence>
<feature type="transmembrane region" description="Helical" evidence="1">
    <location>
        <begin position="33"/>
        <end position="54"/>
    </location>
</feature>
<evidence type="ECO:0000313" key="2">
    <source>
        <dbReference type="EMBL" id="NHZ90156.1"/>
    </source>
</evidence>
<keyword evidence="1" id="KW-1133">Transmembrane helix</keyword>
<evidence type="ECO:0000256" key="1">
    <source>
        <dbReference type="SAM" id="Phobius"/>
    </source>
</evidence>
<accession>A0ABX0NTC4</accession>
<keyword evidence="1" id="KW-0472">Membrane</keyword>
<name>A0ABX0NTC4_9BURK</name>
<organism evidence="2 3">
    <name type="scientific">Massilia mucilaginosa</name>
    <dbReference type="NCBI Taxonomy" id="2609282"/>
    <lineage>
        <taxon>Bacteria</taxon>
        <taxon>Pseudomonadati</taxon>
        <taxon>Pseudomonadota</taxon>
        <taxon>Betaproteobacteria</taxon>
        <taxon>Burkholderiales</taxon>
        <taxon>Oxalobacteraceae</taxon>
        <taxon>Telluria group</taxon>
        <taxon>Massilia</taxon>
    </lineage>
</organism>
<dbReference type="RefSeq" id="WP_166875973.1">
    <property type="nucleotide sequence ID" value="NZ_WHJH01000014.1"/>
</dbReference>
<keyword evidence="3" id="KW-1185">Reference proteome</keyword>
<protein>
    <recommendedName>
        <fullName evidence="4">Abi-like protein</fullName>
    </recommendedName>
</protein>
<dbReference type="EMBL" id="WHJH01000014">
    <property type="protein sequence ID" value="NHZ90156.1"/>
    <property type="molecule type" value="Genomic_DNA"/>
</dbReference>
<evidence type="ECO:0008006" key="4">
    <source>
        <dbReference type="Google" id="ProtNLM"/>
    </source>
</evidence>
<proteinExistence type="predicted"/>